<reference evidence="5" key="1">
    <citation type="journal article" date="2019" name="Int. J. Syst. Evol. Microbiol.">
        <title>The Global Catalogue of Microorganisms (GCM) 10K type strain sequencing project: providing services to taxonomists for standard genome sequencing and annotation.</title>
        <authorList>
            <consortium name="The Broad Institute Genomics Platform"/>
            <consortium name="The Broad Institute Genome Sequencing Center for Infectious Disease"/>
            <person name="Wu L."/>
            <person name="Ma J."/>
        </authorList>
    </citation>
    <scope>NUCLEOTIDE SEQUENCE [LARGE SCALE GENOMIC DNA]</scope>
    <source>
        <strain evidence="5">JCM 3325</strain>
    </source>
</reference>
<evidence type="ECO:0000256" key="2">
    <source>
        <dbReference type="SAM" id="Phobius"/>
    </source>
</evidence>
<dbReference type="InterPro" id="IPR042183">
    <property type="entry name" value="MmgE/PrpD_sf_1"/>
</dbReference>
<protein>
    <recommendedName>
        <fullName evidence="3">MmgE/PrpD N-terminal domain-containing protein</fullName>
    </recommendedName>
</protein>
<feature type="transmembrane region" description="Helical" evidence="2">
    <location>
        <begin position="145"/>
        <end position="167"/>
    </location>
</feature>
<accession>A0ABP5VJ47</accession>
<evidence type="ECO:0000313" key="5">
    <source>
        <dbReference type="Proteomes" id="UP001501231"/>
    </source>
</evidence>
<dbReference type="RefSeq" id="WP_344587299.1">
    <property type="nucleotide sequence ID" value="NZ_BAAARW010000003.1"/>
</dbReference>
<evidence type="ECO:0000259" key="3">
    <source>
        <dbReference type="Pfam" id="PF03972"/>
    </source>
</evidence>
<dbReference type="PANTHER" id="PTHR16943:SF8">
    <property type="entry name" value="2-METHYLCITRATE DEHYDRATASE"/>
    <property type="match status" value="1"/>
</dbReference>
<feature type="domain" description="MmgE/PrpD N-terminal" evidence="3">
    <location>
        <begin position="20"/>
        <end position="228"/>
    </location>
</feature>
<evidence type="ECO:0000256" key="1">
    <source>
        <dbReference type="ARBA" id="ARBA00006174"/>
    </source>
</evidence>
<dbReference type="Gene3D" id="1.10.4100.10">
    <property type="entry name" value="2-methylcitrate dehydratase PrpD"/>
    <property type="match status" value="1"/>
</dbReference>
<dbReference type="SUPFAM" id="SSF103378">
    <property type="entry name" value="2-methylcitrate dehydratase PrpD"/>
    <property type="match status" value="1"/>
</dbReference>
<comment type="caution">
    <text evidence="4">The sequence shown here is derived from an EMBL/GenBank/DDBJ whole genome shotgun (WGS) entry which is preliminary data.</text>
</comment>
<dbReference type="Proteomes" id="UP001501231">
    <property type="component" value="Unassembled WGS sequence"/>
</dbReference>
<dbReference type="InterPro" id="IPR005656">
    <property type="entry name" value="MmgE_PrpD"/>
</dbReference>
<evidence type="ECO:0000313" key="4">
    <source>
        <dbReference type="EMBL" id="GAA2404587.1"/>
    </source>
</evidence>
<keyword evidence="2" id="KW-1133">Transmembrane helix</keyword>
<feature type="transmembrane region" description="Helical" evidence="2">
    <location>
        <begin position="174"/>
        <end position="199"/>
    </location>
</feature>
<dbReference type="InterPro" id="IPR036148">
    <property type="entry name" value="MmgE/PrpD_sf"/>
</dbReference>
<name>A0ABP5VJ47_9ACTN</name>
<keyword evidence="5" id="KW-1185">Reference proteome</keyword>
<gene>
    <name evidence="4" type="ORF">GCM10010191_10400</name>
</gene>
<dbReference type="PANTHER" id="PTHR16943">
    <property type="entry name" value="2-METHYLCITRATE DEHYDRATASE-RELATED"/>
    <property type="match status" value="1"/>
</dbReference>
<comment type="similarity">
    <text evidence="1">Belongs to the PrpD family.</text>
</comment>
<organism evidence="4 5">
    <name type="scientific">Actinomadura vinacea</name>
    <dbReference type="NCBI Taxonomy" id="115336"/>
    <lineage>
        <taxon>Bacteria</taxon>
        <taxon>Bacillati</taxon>
        <taxon>Actinomycetota</taxon>
        <taxon>Actinomycetes</taxon>
        <taxon>Streptosporangiales</taxon>
        <taxon>Thermomonosporaceae</taxon>
        <taxon>Actinomadura</taxon>
    </lineage>
</organism>
<dbReference type="InterPro" id="IPR045336">
    <property type="entry name" value="MmgE_PrpD_N"/>
</dbReference>
<keyword evidence="2" id="KW-0812">Transmembrane</keyword>
<dbReference type="Pfam" id="PF03972">
    <property type="entry name" value="MmgE_PrpD_N"/>
    <property type="match status" value="1"/>
</dbReference>
<proteinExistence type="inferred from homology"/>
<dbReference type="EMBL" id="BAAARW010000003">
    <property type="protein sequence ID" value="GAA2404587.1"/>
    <property type="molecule type" value="Genomic_DNA"/>
</dbReference>
<sequence length="414" mass="42750">MTVLADLAARSIRAPRQAGTETRSLAALHVLDTMGCVAAGASHPLAAGLAAIAQAGELPVTGLAGRHSLRTAVLVESTLAHVDEYDAFHPAAAVVPSAVTVPAALAVADHEDLPGRAVVDAVIAGYEAVVEAGMRFGGPRLYERAWWPTALFGALGSAAATASLLSLDKKRTTTALSIAAAGLGGLLGTGVLGTGHYLLTGRAAADGVEAAYLARAGANASPTLLDEPASTALGTAPVQTPDGPHLATCAFKAYPCARPLHAALDALTSLMEQGVPVAEAQQIEIGLPEPLLRFVTADRHPPGPTEAAASAAFAVAALLANAADDVAFYRGPLPPGTPEVMLLPAPDLNHHLPDRWTARVKVPPHEEVREACPPDKEAITAKFRRNTASDAWIAHCLALDDVPRARDLRRSLRY</sequence>
<keyword evidence="2" id="KW-0472">Membrane</keyword>